<dbReference type="Gene3D" id="3.40.50.2300">
    <property type="match status" value="1"/>
</dbReference>
<reference evidence="4 5" key="1">
    <citation type="submission" date="2019-01" db="EMBL/GenBank/DDBJ databases">
        <authorList>
            <person name="Chen W.-M."/>
        </authorList>
    </citation>
    <scope>NUCLEOTIDE SEQUENCE [LARGE SCALE GENOMIC DNA]</scope>
    <source>
        <strain evidence="4 5">KYPY4</strain>
    </source>
</reference>
<dbReference type="RefSeq" id="WP_128227591.1">
    <property type="nucleotide sequence ID" value="NZ_SACR01000002.1"/>
</dbReference>
<dbReference type="PANTHER" id="PTHR45228">
    <property type="entry name" value="CYCLIC DI-GMP PHOSPHODIESTERASE TM_0186-RELATED"/>
    <property type="match status" value="1"/>
</dbReference>
<evidence type="ECO:0000313" key="4">
    <source>
        <dbReference type="EMBL" id="RVU47123.1"/>
    </source>
</evidence>
<dbReference type="InterPro" id="IPR052020">
    <property type="entry name" value="Cyclic_di-GMP/3'3'-cGAMP_PDE"/>
</dbReference>
<dbReference type="PROSITE" id="PS50110">
    <property type="entry name" value="RESPONSE_REGULATORY"/>
    <property type="match status" value="1"/>
</dbReference>
<keyword evidence="1" id="KW-0597">Phosphoprotein</keyword>
<organism evidence="4 5">
    <name type="scientific">Rubrivivax rivuli</name>
    <dbReference type="NCBI Taxonomy" id="1862385"/>
    <lineage>
        <taxon>Bacteria</taxon>
        <taxon>Pseudomonadati</taxon>
        <taxon>Pseudomonadota</taxon>
        <taxon>Betaproteobacteria</taxon>
        <taxon>Burkholderiales</taxon>
        <taxon>Sphaerotilaceae</taxon>
        <taxon>Rubrivivax</taxon>
    </lineage>
</organism>
<comment type="caution">
    <text evidence="4">The sequence shown here is derived from an EMBL/GenBank/DDBJ whole genome shotgun (WGS) entry which is preliminary data.</text>
</comment>
<dbReference type="InterPro" id="IPR003607">
    <property type="entry name" value="HD/PDEase_dom"/>
</dbReference>
<dbReference type="SUPFAM" id="SSF109604">
    <property type="entry name" value="HD-domain/PDEase-like"/>
    <property type="match status" value="1"/>
</dbReference>
<dbReference type="SUPFAM" id="SSF52172">
    <property type="entry name" value="CheY-like"/>
    <property type="match status" value="1"/>
</dbReference>
<dbReference type="OrthoDB" id="9774747at2"/>
<dbReference type="InterPro" id="IPR001789">
    <property type="entry name" value="Sig_transdc_resp-reg_receiver"/>
</dbReference>
<proteinExistence type="predicted"/>
<feature type="domain" description="Response regulatory" evidence="2">
    <location>
        <begin position="14"/>
        <end position="136"/>
    </location>
</feature>
<evidence type="ECO:0000256" key="1">
    <source>
        <dbReference type="PROSITE-ProRule" id="PRU00169"/>
    </source>
</evidence>
<evidence type="ECO:0000259" key="2">
    <source>
        <dbReference type="PROSITE" id="PS50110"/>
    </source>
</evidence>
<dbReference type="InterPro" id="IPR011006">
    <property type="entry name" value="CheY-like_superfamily"/>
</dbReference>
<dbReference type="PANTHER" id="PTHR45228:SF5">
    <property type="entry name" value="CYCLIC DI-GMP PHOSPHODIESTERASE VC_1348-RELATED"/>
    <property type="match status" value="1"/>
</dbReference>
<dbReference type="Pfam" id="PF13487">
    <property type="entry name" value="HD_5"/>
    <property type="match status" value="1"/>
</dbReference>
<dbReference type="SMART" id="SM00471">
    <property type="entry name" value="HDc"/>
    <property type="match status" value="1"/>
</dbReference>
<dbReference type="GO" id="GO:0008081">
    <property type="term" value="F:phosphoric diester hydrolase activity"/>
    <property type="evidence" value="ECO:0007669"/>
    <property type="project" value="UniProtKB-ARBA"/>
</dbReference>
<protein>
    <submittedName>
        <fullName evidence="4">HD domain-containing protein</fullName>
    </submittedName>
</protein>
<evidence type="ECO:0000259" key="3">
    <source>
        <dbReference type="PROSITE" id="PS51832"/>
    </source>
</evidence>
<evidence type="ECO:0000313" key="5">
    <source>
        <dbReference type="Proteomes" id="UP000285575"/>
    </source>
</evidence>
<dbReference type="AlphaFoldDB" id="A0A437RK15"/>
<accession>A0A437RK15</accession>
<feature type="modified residue" description="4-aspartylphosphate" evidence="1">
    <location>
        <position position="71"/>
    </location>
</feature>
<sequence length="391" mass="41517">MALTHPAPSEELASVLLLAAPGPACNLAQAALRGWATVQWQREGPAALPDVQAAQRARAVAGLEPALVVADAALPGLELAALCEAVPGDATAGPVVVLLDAANEAAAAQWLQRGAADCIGLPQGEALLAARLQARARALRVAAAARAGLQGLQDELALRTAQLQAIQDVTTLVMATLAETRGTESSNHIRRTQYYVKALGWRLSTLPHLAASLTSTHIDLMFRAAALHDIGKAGIPDRILLKPGRLSPEEFEIMKTHTTLGRDAIANAKRKLGVDVDYLNVAKEIAYSHHEKWDGSGYPEGLAGSAIPLSGRLMALADVYDALISRRLHKEAMSHEQATHIIQQTRGRHFDPDVVDAFLAVQDNFQAVAIAYSDSSADLQRQAEYAGIAQV</sequence>
<name>A0A437RK15_9BURK</name>
<dbReference type="Proteomes" id="UP000285575">
    <property type="component" value="Unassembled WGS sequence"/>
</dbReference>
<dbReference type="PROSITE" id="PS51832">
    <property type="entry name" value="HD_GYP"/>
    <property type="match status" value="1"/>
</dbReference>
<dbReference type="EMBL" id="SACR01000002">
    <property type="protein sequence ID" value="RVU47123.1"/>
    <property type="molecule type" value="Genomic_DNA"/>
</dbReference>
<gene>
    <name evidence="4" type="ORF">EOE66_04990</name>
</gene>
<dbReference type="Gene3D" id="1.10.3210.10">
    <property type="entry name" value="Hypothetical protein af1432"/>
    <property type="match status" value="1"/>
</dbReference>
<feature type="domain" description="HD-GYP" evidence="3">
    <location>
        <begin position="163"/>
        <end position="374"/>
    </location>
</feature>
<keyword evidence="5" id="KW-1185">Reference proteome</keyword>
<dbReference type="InterPro" id="IPR037522">
    <property type="entry name" value="HD_GYP_dom"/>
</dbReference>
<dbReference type="GO" id="GO:0000160">
    <property type="term" value="P:phosphorelay signal transduction system"/>
    <property type="evidence" value="ECO:0007669"/>
    <property type="project" value="InterPro"/>
</dbReference>
<dbReference type="CDD" id="cd00077">
    <property type="entry name" value="HDc"/>
    <property type="match status" value="1"/>
</dbReference>